<evidence type="ECO:0000313" key="1">
    <source>
        <dbReference type="EMBL" id="SMP78585.1"/>
    </source>
</evidence>
<proteinExistence type="predicted"/>
<protein>
    <submittedName>
        <fullName evidence="1">Uncharacterized protein</fullName>
    </submittedName>
</protein>
<dbReference type="Proteomes" id="UP001158049">
    <property type="component" value="Unassembled WGS sequence"/>
</dbReference>
<evidence type="ECO:0000313" key="2">
    <source>
        <dbReference type="Proteomes" id="UP001158049"/>
    </source>
</evidence>
<dbReference type="EMBL" id="FXUL01000029">
    <property type="protein sequence ID" value="SMP78585.1"/>
    <property type="molecule type" value="Genomic_DNA"/>
</dbReference>
<comment type="caution">
    <text evidence="1">The sequence shown here is derived from an EMBL/GenBank/DDBJ whole genome shotgun (WGS) entry which is preliminary data.</text>
</comment>
<reference evidence="1 2" key="1">
    <citation type="submission" date="2017-05" db="EMBL/GenBank/DDBJ databases">
        <authorList>
            <person name="Varghese N."/>
            <person name="Submissions S."/>
        </authorList>
    </citation>
    <scope>NUCLEOTIDE SEQUENCE [LARGE SCALE GENOMIC DNA]</scope>
    <source>
        <strain evidence="1 2">DSM 26001</strain>
    </source>
</reference>
<gene>
    <name evidence="1" type="ORF">SAMN06295970_12922</name>
</gene>
<organism evidence="1 2">
    <name type="scientific">Noviherbaspirillum suwonense</name>
    <dbReference type="NCBI Taxonomy" id="1224511"/>
    <lineage>
        <taxon>Bacteria</taxon>
        <taxon>Pseudomonadati</taxon>
        <taxon>Pseudomonadota</taxon>
        <taxon>Betaproteobacteria</taxon>
        <taxon>Burkholderiales</taxon>
        <taxon>Oxalobacteraceae</taxon>
        <taxon>Noviherbaspirillum</taxon>
    </lineage>
</organism>
<name>A0ABY1QS13_9BURK</name>
<keyword evidence="2" id="KW-1185">Reference proteome</keyword>
<sequence>MSEDNARYWAPSVRCNKVQHASLPLASTSPMTLVEYLLRCCYYYFYCCCYYYRSRSPNRYTALKFRKPSTSSIVTPPYSSRSNPSRSSNCRAWLARWRDVLHR</sequence>
<accession>A0ABY1QS13</accession>